<comment type="caution">
    <text evidence="1">The sequence shown here is derived from an EMBL/GenBank/DDBJ whole genome shotgun (WGS) entry which is preliminary data.</text>
</comment>
<gene>
    <name evidence="1" type="ORF">BN10_140029</name>
</gene>
<dbReference type="Proteomes" id="UP000013167">
    <property type="component" value="Unassembled WGS sequence"/>
</dbReference>
<sequence>MVALEAARVLGLRSS</sequence>
<dbReference type="HOGENOM" id="CLU_3434100_0_0_11"/>
<reference evidence="1 2" key="1">
    <citation type="journal article" date="2013" name="ISME J.">
        <title>A metabolic model for members of the genus Tetrasphaera involved in enhanced biological phosphorus removal.</title>
        <authorList>
            <person name="Kristiansen R."/>
            <person name="Nguyen H.T.T."/>
            <person name="Saunders A.M."/>
            <person name="Nielsen J.L."/>
            <person name="Wimmer R."/>
            <person name="Le V.Q."/>
            <person name="McIlroy S.J."/>
            <person name="Petrovski S."/>
            <person name="Seviour R.J."/>
            <person name="Calteau A."/>
            <person name="Nielsen K.L."/>
            <person name="Nielsen P.H."/>
        </authorList>
    </citation>
    <scope>NUCLEOTIDE SEQUENCE [LARGE SCALE GENOMIC DNA]</scope>
    <source>
        <strain evidence="1 2">Lp2</strain>
    </source>
</reference>
<protein>
    <submittedName>
        <fullName evidence="1">Uncharacterized protein</fullName>
    </submittedName>
</protein>
<evidence type="ECO:0000313" key="2">
    <source>
        <dbReference type="Proteomes" id="UP000013167"/>
    </source>
</evidence>
<organism evidence="1 2">
    <name type="scientific">Phycicoccus elongatus Lp2</name>
    <dbReference type="NCBI Taxonomy" id="1193181"/>
    <lineage>
        <taxon>Bacteria</taxon>
        <taxon>Bacillati</taxon>
        <taxon>Actinomycetota</taxon>
        <taxon>Actinomycetes</taxon>
        <taxon>Micrococcales</taxon>
        <taxon>Intrasporangiaceae</taxon>
        <taxon>Phycicoccus</taxon>
    </lineage>
</organism>
<evidence type="ECO:0000313" key="1">
    <source>
        <dbReference type="EMBL" id="CCH69217.1"/>
    </source>
</evidence>
<keyword evidence="2" id="KW-1185">Reference proteome</keyword>
<dbReference type="EMBL" id="CAIZ01000046">
    <property type="protein sequence ID" value="CCH69217.1"/>
    <property type="molecule type" value="Genomic_DNA"/>
</dbReference>
<accession>N0DYB6</accession>
<name>N0DYB6_9MICO</name>
<proteinExistence type="predicted"/>